<evidence type="ECO:0000256" key="1">
    <source>
        <dbReference type="ARBA" id="ARBA00004141"/>
    </source>
</evidence>
<dbReference type="PANTHER" id="PTHR43701:SF2">
    <property type="entry name" value="MEMBRANE TRANSPORTER PROTEIN YJNA-RELATED"/>
    <property type="match status" value="1"/>
</dbReference>
<keyword evidence="5" id="KW-1003">Cell membrane</keyword>
<accession>A0AAW4L5F4</accession>
<keyword evidence="3 5" id="KW-1133">Transmembrane helix</keyword>
<dbReference type="AlphaFoldDB" id="A0AAW4L5F4"/>
<dbReference type="Proteomes" id="UP000811899">
    <property type="component" value="Unassembled WGS sequence"/>
</dbReference>
<comment type="caution">
    <text evidence="6">The sequence shown here is derived from an EMBL/GenBank/DDBJ whole genome shotgun (WGS) entry which is preliminary data.</text>
</comment>
<keyword evidence="4 5" id="KW-0472">Membrane</keyword>
<organism evidence="6 7">
    <name type="scientific">Geoanaerobacter pelophilus</name>
    <dbReference type="NCBI Taxonomy" id="60036"/>
    <lineage>
        <taxon>Bacteria</taxon>
        <taxon>Pseudomonadati</taxon>
        <taxon>Thermodesulfobacteriota</taxon>
        <taxon>Desulfuromonadia</taxon>
        <taxon>Geobacterales</taxon>
        <taxon>Geobacteraceae</taxon>
        <taxon>Geoanaerobacter</taxon>
    </lineage>
</organism>
<feature type="transmembrane region" description="Helical" evidence="5">
    <location>
        <begin position="44"/>
        <end position="62"/>
    </location>
</feature>
<dbReference type="GO" id="GO:0005886">
    <property type="term" value="C:plasma membrane"/>
    <property type="evidence" value="ECO:0007669"/>
    <property type="project" value="UniProtKB-SubCell"/>
</dbReference>
<evidence type="ECO:0000313" key="6">
    <source>
        <dbReference type="EMBL" id="MBT0666454.1"/>
    </source>
</evidence>
<evidence type="ECO:0000256" key="5">
    <source>
        <dbReference type="RuleBase" id="RU363041"/>
    </source>
</evidence>
<gene>
    <name evidence="6" type="ORF">KI809_19270</name>
</gene>
<protein>
    <recommendedName>
        <fullName evidence="5">Probable membrane transporter protein</fullName>
    </recommendedName>
</protein>
<comment type="similarity">
    <text evidence="5">Belongs to the 4-toluene sulfonate uptake permease (TSUP) (TC 2.A.102) family.</text>
</comment>
<evidence type="ECO:0000256" key="2">
    <source>
        <dbReference type="ARBA" id="ARBA00022692"/>
    </source>
</evidence>
<comment type="subcellular location">
    <subcellularLocation>
        <location evidence="5">Cell membrane</location>
        <topology evidence="5">Multi-pass membrane protein</topology>
    </subcellularLocation>
    <subcellularLocation>
        <location evidence="1">Membrane</location>
        <topology evidence="1">Multi-pass membrane protein</topology>
    </subcellularLocation>
</comment>
<dbReference type="RefSeq" id="WP_214173226.1">
    <property type="nucleotide sequence ID" value="NZ_JAHCVJ010000012.1"/>
</dbReference>
<dbReference type="InterPro" id="IPR002781">
    <property type="entry name" value="TM_pro_TauE-like"/>
</dbReference>
<dbReference type="InterPro" id="IPR051598">
    <property type="entry name" value="TSUP/Inactive_protease-like"/>
</dbReference>
<evidence type="ECO:0000256" key="4">
    <source>
        <dbReference type="ARBA" id="ARBA00023136"/>
    </source>
</evidence>
<keyword evidence="2 5" id="KW-0812">Transmembrane</keyword>
<proteinExistence type="inferred from homology"/>
<dbReference type="PANTHER" id="PTHR43701">
    <property type="entry name" value="MEMBRANE TRANSPORTER PROTEIN MJ0441-RELATED"/>
    <property type="match status" value="1"/>
</dbReference>
<evidence type="ECO:0000313" key="7">
    <source>
        <dbReference type="Proteomes" id="UP000811899"/>
    </source>
</evidence>
<sequence>MPPLFLFTLIGIFGGVASGMFGIGGGIVIVPALIYWAGFSQHKATGTSLAVLLPPIGLAATLEYYRHGNVDLKAAVIIATAMFVGAWGGAFLANQMKGPHLRLIFGVFVTGIGVYLVYGACKRLGWL</sequence>
<reference evidence="6 7" key="1">
    <citation type="submission" date="2021-05" db="EMBL/GenBank/DDBJ databases">
        <title>The draft genome of Geobacter pelophilus DSM 12255.</title>
        <authorList>
            <person name="Xu Z."/>
            <person name="Masuda Y."/>
            <person name="Itoh H."/>
            <person name="Senoo K."/>
        </authorList>
    </citation>
    <scope>NUCLEOTIDE SEQUENCE [LARGE SCALE GENOMIC DNA]</scope>
    <source>
        <strain evidence="6 7">DSM 12255</strain>
    </source>
</reference>
<feature type="transmembrane region" description="Helical" evidence="5">
    <location>
        <begin position="100"/>
        <end position="118"/>
    </location>
</feature>
<dbReference type="EMBL" id="JAHCVJ010000012">
    <property type="protein sequence ID" value="MBT0666454.1"/>
    <property type="molecule type" value="Genomic_DNA"/>
</dbReference>
<keyword evidence="7" id="KW-1185">Reference proteome</keyword>
<evidence type="ECO:0000256" key="3">
    <source>
        <dbReference type="ARBA" id="ARBA00022989"/>
    </source>
</evidence>
<feature type="transmembrane region" description="Helical" evidence="5">
    <location>
        <begin position="74"/>
        <end position="93"/>
    </location>
</feature>
<feature type="transmembrane region" description="Helical" evidence="5">
    <location>
        <begin position="6"/>
        <end position="37"/>
    </location>
</feature>
<name>A0AAW4L5F4_9BACT</name>
<dbReference type="Pfam" id="PF01925">
    <property type="entry name" value="TauE"/>
    <property type="match status" value="1"/>
</dbReference>